<dbReference type="EMBL" id="CP045899">
    <property type="protein sequence ID" value="QQP41307.1"/>
    <property type="molecule type" value="Genomic_DNA"/>
</dbReference>
<dbReference type="OrthoDB" id="6378730at2759"/>
<proteinExistence type="predicted"/>
<gene>
    <name evidence="1" type="ORF">FKW44_015630</name>
</gene>
<keyword evidence="2" id="KW-1185">Reference proteome</keyword>
<evidence type="ECO:0000313" key="2">
    <source>
        <dbReference type="Proteomes" id="UP000595437"/>
    </source>
</evidence>
<reference evidence="2" key="1">
    <citation type="submission" date="2021-01" db="EMBL/GenBank/DDBJ databases">
        <title>Caligus Genome Assembly.</title>
        <authorList>
            <person name="Gallardo-Escarate C."/>
        </authorList>
    </citation>
    <scope>NUCLEOTIDE SEQUENCE [LARGE SCALE GENOMIC DNA]</scope>
</reference>
<dbReference type="Proteomes" id="UP000595437">
    <property type="component" value="Chromosome 10"/>
</dbReference>
<dbReference type="AlphaFoldDB" id="A0A7T8JZU2"/>
<accession>A0A7T8JZU2</accession>
<sequence>MLRYLWGEPGKQPTLFRLTSLGFGIISSPFQAMQCLRESAAALKSKYPEAAESIEANTYMDDNSDGRDSISATANCCKTS</sequence>
<evidence type="ECO:0000313" key="1">
    <source>
        <dbReference type="EMBL" id="QQP41307.1"/>
    </source>
</evidence>
<name>A0A7T8JZU2_CALRO</name>
<protein>
    <submittedName>
        <fullName evidence="1">Uncharacterized protein</fullName>
    </submittedName>
</protein>
<organism evidence="1 2">
    <name type="scientific">Caligus rogercresseyi</name>
    <name type="common">Sea louse</name>
    <dbReference type="NCBI Taxonomy" id="217165"/>
    <lineage>
        <taxon>Eukaryota</taxon>
        <taxon>Metazoa</taxon>
        <taxon>Ecdysozoa</taxon>
        <taxon>Arthropoda</taxon>
        <taxon>Crustacea</taxon>
        <taxon>Multicrustacea</taxon>
        <taxon>Hexanauplia</taxon>
        <taxon>Copepoda</taxon>
        <taxon>Siphonostomatoida</taxon>
        <taxon>Caligidae</taxon>
        <taxon>Caligus</taxon>
    </lineage>
</organism>